<keyword evidence="2" id="KW-0808">Transferase</keyword>
<dbReference type="EMBL" id="LAZR01014296">
    <property type="protein sequence ID" value="KKM18105.1"/>
    <property type="molecule type" value="Genomic_DNA"/>
</dbReference>
<dbReference type="AlphaFoldDB" id="A0A0F9KRW6"/>
<comment type="caution">
    <text evidence="9">The sequence shown here is derived from an EMBL/GenBank/DDBJ whole genome shotgun (WGS) entry which is preliminary data.</text>
</comment>
<dbReference type="InterPro" id="IPR029044">
    <property type="entry name" value="Nucleotide-diphossugar_trans"/>
</dbReference>
<feature type="domain" description="MobA-like NTP transferase" evidence="8">
    <location>
        <begin position="14"/>
        <end position="168"/>
    </location>
</feature>
<dbReference type="GO" id="GO:0016779">
    <property type="term" value="F:nucleotidyltransferase activity"/>
    <property type="evidence" value="ECO:0007669"/>
    <property type="project" value="TreeGrafter"/>
</dbReference>
<dbReference type="CDD" id="cd02503">
    <property type="entry name" value="MobA"/>
    <property type="match status" value="1"/>
</dbReference>
<evidence type="ECO:0000256" key="6">
    <source>
        <dbReference type="ARBA" id="ARBA00023134"/>
    </source>
</evidence>
<evidence type="ECO:0000256" key="7">
    <source>
        <dbReference type="ARBA" id="ARBA00023150"/>
    </source>
</evidence>
<keyword evidence="1" id="KW-0963">Cytoplasm</keyword>
<dbReference type="Pfam" id="PF12804">
    <property type="entry name" value="NTP_transf_3"/>
    <property type="match status" value="1"/>
</dbReference>
<proteinExistence type="predicted"/>
<evidence type="ECO:0000259" key="8">
    <source>
        <dbReference type="Pfam" id="PF12804"/>
    </source>
</evidence>
<dbReference type="GO" id="GO:0046872">
    <property type="term" value="F:metal ion binding"/>
    <property type="evidence" value="ECO:0007669"/>
    <property type="project" value="UniProtKB-KW"/>
</dbReference>
<evidence type="ECO:0000256" key="4">
    <source>
        <dbReference type="ARBA" id="ARBA00022741"/>
    </source>
</evidence>
<dbReference type="SUPFAM" id="SSF53448">
    <property type="entry name" value="Nucleotide-diphospho-sugar transferases"/>
    <property type="match status" value="1"/>
</dbReference>
<dbReference type="PANTHER" id="PTHR19136">
    <property type="entry name" value="MOLYBDENUM COFACTOR GUANYLYLTRANSFERASE"/>
    <property type="match status" value="1"/>
</dbReference>
<dbReference type="PANTHER" id="PTHR19136:SF81">
    <property type="entry name" value="MOLYBDENUM COFACTOR GUANYLYLTRANSFERASE"/>
    <property type="match status" value="1"/>
</dbReference>
<keyword evidence="4" id="KW-0547">Nucleotide-binding</keyword>
<evidence type="ECO:0000256" key="2">
    <source>
        <dbReference type="ARBA" id="ARBA00022679"/>
    </source>
</evidence>
<evidence type="ECO:0000256" key="5">
    <source>
        <dbReference type="ARBA" id="ARBA00022842"/>
    </source>
</evidence>
<keyword evidence="6" id="KW-0342">GTP-binding</keyword>
<dbReference type="GO" id="GO:0005525">
    <property type="term" value="F:GTP binding"/>
    <property type="evidence" value="ECO:0007669"/>
    <property type="project" value="UniProtKB-KW"/>
</dbReference>
<dbReference type="Gene3D" id="3.90.550.10">
    <property type="entry name" value="Spore Coat Polysaccharide Biosynthesis Protein SpsA, Chain A"/>
    <property type="match status" value="1"/>
</dbReference>
<keyword evidence="3" id="KW-0479">Metal-binding</keyword>
<protein>
    <recommendedName>
        <fullName evidence="8">MobA-like NTP transferase domain-containing protein</fullName>
    </recommendedName>
</protein>
<sequence length="223" mass="26188">MKKIINNRKYLAFAILIGGKSSRFGFEKIKLKFEGKFLILHQIDVLSKFEEEIFLIANSEEQLYLYKKEIEFPENINFVVDDREFFPYPEIFTPLLGVYSALKELNRLEFDKAFILSGDSPLIKKEVIKLLIDSSSNFDCSIPKWNNGFLEPLFAIYPIEKTLKKARENLIKREFNLNHLLEETWNIHYISVEDSIQPLDKNLVSLININGPIDVEKLLKFYK</sequence>
<gene>
    <name evidence="9" type="ORF">LCGC14_1669070</name>
</gene>
<evidence type="ECO:0000313" key="9">
    <source>
        <dbReference type="EMBL" id="KKM18105.1"/>
    </source>
</evidence>
<organism evidence="9">
    <name type="scientific">marine sediment metagenome</name>
    <dbReference type="NCBI Taxonomy" id="412755"/>
    <lineage>
        <taxon>unclassified sequences</taxon>
        <taxon>metagenomes</taxon>
        <taxon>ecological metagenomes</taxon>
    </lineage>
</organism>
<dbReference type="GO" id="GO:0006777">
    <property type="term" value="P:Mo-molybdopterin cofactor biosynthetic process"/>
    <property type="evidence" value="ECO:0007669"/>
    <property type="project" value="UniProtKB-KW"/>
</dbReference>
<reference evidence="9" key="1">
    <citation type="journal article" date="2015" name="Nature">
        <title>Complex archaea that bridge the gap between prokaryotes and eukaryotes.</title>
        <authorList>
            <person name="Spang A."/>
            <person name="Saw J.H."/>
            <person name="Jorgensen S.L."/>
            <person name="Zaremba-Niedzwiedzka K."/>
            <person name="Martijn J."/>
            <person name="Lind A.E."/>
            <person name="van Eijk R."/>
            <person name="Schleper C."/>
            <person name="Guy L."/>
            <person name="Ettema T.J."/>
        </authorList>
    </citation>
    <scope>NUCLEOTIDE SEQUENCE</scope>
</reference>
<dbReference type="InterPro" id="IPR025877">
    <property type="entry name" value="MobA-like_NTP_Trfase"/>
</dbReference>
<keyword evidence="5" id="KW-0460">Magnesium</keyword>
<keyword evidence="7" id="KW-0501">Molybdenum cofactor biosynthesis</keyword>
<dbReference type="InterPro" id="IPR013482">
    <property type="entry name" value="Molybde_CF_guanTrfase"/>
</dbReference>
<name>A0A0F9KRW6_9ZZZZ</name>
<evidence type="ECO:0000256" key="1">
    <source>
        <dbReference type="ARBA" id="ARBA00022490"/>
    </source>
</evidence>
<evidence type="ECO:0000256" key="3">
    <source>
        <dbReference type="ARBA" id="ARBA00022723"/>
    </source>
</evidence>
<accession>A0A0F9KRW6</accession>